<dbReference type="AlphaFoldDB" id="A0A1T2L3F0"/>
<evidence type="ECO:0000313" key="2">
    <source>
        <dbReference type="Proteomes" id="UP000191110"/>
    </source>
</evidence>
<reference evidence="1 2" key="1">
    <citation type="submission" date="2016-11" db="EMBL/GenBank/DDBJ databases">
        <title>Mixed transmission modes and dynamic genome evolution in an obligate animal-bacterial symbiosis.</title>
        <authorList>
            <person name="Russell S.L."/>
            <person name="Corbett-Detig R.B."/>
            <person name="Cavanaugh C.M."/>
        </authorList>
    </citation>
    <scope>NUCLEOTIDE SEQUENCE [LARGE SCALE GENOMIC DNA]</scope>
    <source>
        <strain evidence="1">Sveles-Q1</strain>
    </source>
</reference>
<sequence length="234" mass="26425">MSMQQNSSQPLADVELTEDEVVDFLSNNPEFFEQHLSLLEQLTIPHPCGDAVSLIERQLSMFREQNGQLRSKMMDLVRVARDNSSTHERVHRLTLALLEATTIDEVLNCVQVKLRDEFAADLVRFHLFMEPNENSSDLGVRYISRDDQEMSLFSEFFAMHRPLCGRLRPDQVRYLFGDSAEQVGSAVLIPLSGGDRLGMLAIGSYSEERFHPGMGTLVLGQLGELISCAILRHS</sequence>
<dbReference type="PANTHER" id="PTHR38765">
    <property type="entry name" value="DUF484 DOMAIN-CONTAINING PROTEIN"/>
    <property type="match status" value="1"/>
</dbReference>
<dbReference type="EMBL" id="MPRL01000046">
    <property type="protein sequence ID" value="OOZ39637.1"/>
    <property type="molecule type" value="Genomic_DNA"/>
</dbReference>
<organism evidence="1 2">
    <name type="scientific">Solemya pervernicosa gill symbiont</name>
    <dbReference type="NCBI Taxonomy" id="642797"/>
    <lineage>
        <taxon>Bacteria</taxon>
        <taxon>Pseudomonadati</taxon>
        <taxon>Pseudomonadota</taxon>
        <taxon>Gammaproteobacteria</taxon>
        <taxon>sulfur-oxidizing symbionts</taxon>
    </lineage>
</organism>
<dbReference type="Proteomes" id="UP000191110">
    <property type="component" value="Unassembled WGS sequence"/>
</dbReference>
<dbReference type="SUPFAM" id="SSF55781">
    <property type="entry name" value="GAF domain-like"/>
    <property type="match status" value="1"/>
</dbReference>
<evidence type="ECO:0000313" key="1">
    <source>
        <dbReference type="EMBL" id="OOZ39637.1"/>
    </source>
</evidence>
<keyword evidence="2" id="KW-1185">Reference proteome</keyword>
<name>A0A1T2L3F0_9GAMM</name>
<proteinExistence type="predicted"/>
<comment type="caution">
    <text evidence="1">The sequence shown here is derived from an EMBL/GenBank/DDBJ whole genome shotgun (WGS) entry which is preliminary data.</text>
</comment>
<dbReference type="Pfam" id="PF04340">
    <property type="entry name" value="DUF484"/>
    <property type="match status" value="1"/>
</dbReference>
<dbReference type="OrthoDB" id="8525200at2"/>
<protein>
    <recommendedName>
        <fullName evidence="3">Phytochrome sensor protein</fullName>
    </recommendedName>
</protein>
<accession>A0A1T2L3F0</accession>
<evidence type="ECO:0008006" key="3">
    <source>
        <dbReference type="Google" id="ProtNLM"/>
    </source>
</evidence>
<gene>
    <name evidence="1" type="ORF">BOW53_10870</name>
</gene>
<dbReference type="InterPro" id="IPR029016">
    <property type="entry name" value="GAF-like_dom_sf"/>
</dbReference>
<dbReference type="PANTHER" id="PTHR38765:SF1">
    <property type="entry name" value="DUF484 DOMAIN-CONTAINING PROTEIN"/>
    <property type="match status" value="1"/>
</dbReference>
<dbReference type="InterPro" id="IPR007435">
    <property type="entry name" value="DUF484"/>
</dbReference>
<dbReference type="Gene3D" id="3.30.450.40">
    <property type="match status" value="1"/>
</dbReference>